<evidence type="ECO:0000259" key="18">
    <source>
        <dbReference type="PROSITE" id="PS51198"/>
    </source>
</evidence>
<feature type="compositionally biased region" description="Basic and acidic residues" evidence="17">
    <location>
        <begin position="478"/>
        <end position="492"/>
    </location>
</feature>
<feature type="binding site" evidence="16">
    <location>
        <begin position="56"/>
        <end position="63"/>
    </location>
    <ligand>
        <name>ATP</name>
        <dbReference type="ChEBI" id="CHEBI:30616"/>
    </ligand>
</feature>
<dbReference type="Proteomes" id="UP001378242">
    <property type="component" value="Unassembled WGS sequence"/>
</dbReference>
<dbReference type="InterPro" id="IPR000212">
    <property type="entry name" value="DNA_helicase_UvrD/REP"/>
</dbReference>
<dbReference type="Gene3D" id="1.10.3170.10">
    <property type="entry name" value="Recbcd, chain B, domain 2"/>
    <property type="match status" value="1"/>
</dbReference>
<keyword evidence="9 15" id="KW-0460">Magnesium</keyword>
<evidence type="ECO:0000256" key="13">
    <source>
        <dbReference type="ARBA" id="ARBA00034617"/>
    </source>
</evidence>
<evidence type="ECO:0000256" key="5">
    <source>
        <dbReference type="ARBA" id="ARBA00022801"/>
    </source>
</evidence>
<evidence type="ECO:0000256" key="1">
    <source>
        <dbReference type="ARBA" id="ARBA00022722"/>
    </source>
</evidence>
<keyword evidence="8 15" id="KW-0067">ATP-binding</keyword>
<dbReference type="PANTHER" id="PTHR11070">
    <property type="entry name" value="UVRD / RECB / PCRA DNA HELICASE FAMILY MEMBER"/>
    <property type="match status" value="1"/>
</dbReference>
<evidence type="ECO:0000256" key="17">
    <source>
        <dbReference type="SAM" id="MobiDB-lite"/>
    </source>
</evidence>
<keyword evidence="10 15" id="KW-0238">DNA-binding</keyword>
<dbReference type="Pfam" id="PF12705">
    <property type="entry name" value="PDDEXK_1"/>
    <property type="match status" value="1"/>
</dbReference>
<feature type="region of interest" description="Nuclease activity, interacts with RecD and RecA" evidence="15">
    <location>
        <begin position="1048"/>
        <end position="1448"/>
    </location>
</feature>
<keyword evidence="12 15" id="KW-0413">Isomerase</keyword>
<comment type="caution">
    <text evidence="20">The sequence shown here is derived from an EMBL/GenBank/DDBJ whole genome shotgun (WGS) entry which is preliminary data.</text>
</comment>
<evidence type="ECO:0000256" key="7">
    <source>
        <dbReference type="ARBA" id="ARBA00022839"/>
    </source>
</evidence>
<evidence type="ECO:0000256" key="6">
    <source>
        <dbReference type="ARBA" id="ARBA00022806"/>
    </source>
</evidence>
<dbReference type="PROSITE" id="PS51217">
    <property type="entry name" value="UVRD_HELICASE_CTER"/>
    <property type="match status" value="1"/>
</dbReference>
<dbReference type="PANTHER" id="PTHR11070:SF23">
    <property type="entry name" value="RECBCD ENZYME SUBUNIT RECB"/>
    <property type="match status" value="1"/>
</dbReference>
<evidence type="ECO:0000256" key="10">
    <source>
        <dbReference type="ARBA" id="ARBA00023125"/>
    </source>
</evidence>
<feature type="domain" description="UvrD-like helicase ATP-binding" evidence="18">
    <location>
        <begin position="35"/>
        <end position="546"/>
    </location>
</feature>
<keyword evidence="7 15" id="KW-0269">Exonuclease</keyword>
<organism evidence="20 21">
    <name type="scientific">Cobetia marina</name>
    <name type="common">Deleya marina</name>
    <dbReference type="NCBI Taxonomy" id="28258"/>
    <lineage>
        <taxon>Bacteria</taxon>
        <taxon>Pseudomonadati</taxon>
        <taxon>Pseudomonadota</taxon>
        <taxon>Gammaproteobacteria</taxon>
        <taxon>Oceanospirillales</taxon>
        <taxon>Halomonadaceae</taxon>
        <taxon>Cobetia</taxon>
    </lineage>
</organism>
<keyword evidence="4 15" id="KW-0227">DNA damage</keyword>
<reference evidence="20 21" key="1">
    <citation type="submission" date="2024-02" db="EMBL/GenBank/DDBJ databases">
        <title>Bacteria isolated from the canopy kelp, Nereocystis luetkeana.</title>
        <authorList>
            <person name="Pfister C.A."/>
            <person name="Younker I.T."/>
            <person name="Light S.H."/>
        </authorList>
    </citation>
    <scope>NUCLEOTIDE SEQUENCE [LARGE SCALE GENOMIC DNA]</scope>
    <source>
        <strain evidence="20 21">TI.5.07</strain>
    </source>
</reference>
<dbReference type="InterPro" id="IPR011604">
    <property type="entry name" value="PDDEXK-like_dom_sf"/>
</dbReference>
<protein>
    <recommendedName>
        <fullName evidence="15">RecBCD enzyme subunit RecB</fullName>
        <ecNumber evidence="15">3.1.11.5</ecNumber>
        <ecNumber evidence="15">5.6.2.4</ecNumber>
    </recommendedName>
    <alternativeName>
        <fullName evidence="15">DNA 3'-5' helicase subunit RecB</fullName>
    </alternativeName>
    <alternativeName>
        <fullName evidence="15">Exonuclease V subunit RecB</fullName>
        <shortName evidence="15">ExoV subunit RecB</shortName>
    </alternativeName>
    <alternativeName>
        <fullName evidence="15">Helicase/nuclease RecBCD subunit RecB</fullName>
    </alternativeName>
</protein>
<evidence type="ECO:0000313" key="21">
    <source>
        <dbReference type="Proteomes" id="UP001378242"/>
    </source>
</evidence>
<evidence type="ECO:0000256" key="16">
    <source>
        <dbReference type="PROSITE-ProRule" id="PRU00560"/>
    </source>
</evidence>
<evidence type="ECO:0000259" key="19">
    <source>
        <dbReference type="PROSITE" id="PS51217"/>
    </source>
</evidence>
<dbReference type="Pfam" id="PF00580">
    <property type="entry name" value="UvrD-helicase"/>
    <property type="match status" value="1"/>
</dbReference>
<feature type="region of interest" description="Disordered" evidence="17">
    <location>
        <begin position="1"/>
        <end position="39"/>
    </location>
</feature>
<dbReference type="InterPro" id="IPR011335">
    <property type="entry name" value="Restrct_endonuc-II-like"/>
</dbReference>
<dbReference type="CDD" id="cd22352">
    <property type="entry name" value="RecB_C-like"/>
    <property type="match status" value="1"/>
</dbReference>
<keyword evidence="11 15" id="KW-0234">DNA repair</keyword>
<keyword evidence="2 15" id="KW-0479">Metal-binding</keyword>
<dbReference type="RefSeq" id="WP_341541775.1">
    <property type="nucleotide sequence ID" value="NZ_JBAKAP010000002.1"/>
</dbReference>
<comment type="subunit">
    <text evidence="15">Heterotrimer of RecB, RecC and RecD. All subunits contribute to DNA-binding. Interacts with RecA.</text>
</comment>
<dbReference type="Gene3D" id="3.90.320.10">
    <property type="match status" value="1"/>
</dbReference>
<feature type="region of interest" description="Disordered" evidence="17">
    <location>
        <begin position="891"/>
        <end position="919"/>
    </location>
</feature>
<comment type="miscellaneous">
    <text evidence="15">In the RecBCD complex, RecB has a slow 3'-5' helicase, an exonuclease activity and loads RecA onto ssDNA, RecD has a fast 5'-3' helicase activity, while RecC stimulates the ATPase and processivity of the RecB helicase and contributes to recognition of the Chi site.</text>
</comment>
<dbReference type="Gene3D" id="3.40.50.300">
    <property type="entry name" value="P-loop containing nucleotide triphosphate hydrolases"/>
    <property type="match status" value="2"/>
</dbReference>
<evidence type="ECO:0000256" key="12">
    <source>
        <dbReference type="ARBA" id="ARBA00023235"/>
    </source>
</evidence>
<evidence type="ECO:0000256" key="15">
    <source>
        <dbReference type="HAMAP-Rule" id="MF_01485"/>
    </source>
</evidence>
<keyword evidence="3 15" id="KW-0547">Nucleotide-binding</keyword>
<comment type="catalytic activity">
    <reaction evidence="14 15">
        <text>ATP + H2O = ADP + phosphate + H(+)</text>
        <dbReference type="Rhea" id="RHEA:13065"/>
        <dbReference type="ChEBI" id="CHEBI:15377"/>
        <dbReference type="ChEBI" id="CHEBI:15378"/>
        <dbReference type="ChEBI" id="CHEBI:30616"/>
        <dbReference type="ChEBI" id="CHEBI:43474"/>
        <dbReference type="ChEBI" id="CHEBI:456216"/>
        <dbReference type="EC" id="5.6.2.4"/>
    </reaction>
</comment>
<feature type="domain" description="UvrD-like helicase C-terminal" evidence="19">
    <location>
        <begin position="575"/>
        <end position="854"/>
    </location>
</feature>
<evidence type="ECO:0000256" key="4">
    <source>
        <dbReference type="ARBA" id="ARBA00022763"/>
    </source>
</evidence>
<sequence>MSDTRVEGMSGVESGVRSGIAQDKEAAMSDEMDPSQQGQALDIPTLPLLGQHLIEASAGTGKTFTLAALYVRLVLGPLPGQAASVSYPRPLTPPEILVVTFTEAATAELRDRIRARLKQAREALLGRASPDPILAELLAPLLTSSPAEDASRLKAAAARRLDQAARLMDDAAIFTIHGFCQRMLSRHAFDAGGRFGAELLQDGQSLLTRCVEDYWRCEFYPLAREWQALIRGRWAGPEALGEELRGLLRDGTPRPLYRDGECLEAPQDLSELLGNAEQWRQQQEAARRAVEESFDEPAIRAVMGEAFASKALNGNSYKEAELEPRLAATAAWLASGEHDFAADMLDSKKLCWLSQAKLEKGTKKNCLTPRHPFFAALDLLAEVPAPDAVLLDQVAVHARDSVARALICEKRRLGLWEFSDLLNDLDHALDPSLNGEASQRLARQIRQELPVAMIDEFQDTDPVQYRIFRRIYPQTAGDDPRDGPLDEQHVDATDSDEADEAPSTLLMIGDPKQAIYAFRGADIDTYLAARQVTPSRFTLPRNFRSSAAMVAAVNALFAQHPAPFGSEDIPFQPVEAQGTRTRLVLRHPDGREEAACALNLWWANGERLSADAHRRDMSRACRTQIQTLLEGQQRLAAGEPGLVFMDAGDATVRGVAASDIAVLVRNGREAAAVRGALAEGGIRSVYLSEKSSVFDTPEAFELLQLFEAVAHPRDDRRLRAALATRLLADDLSLVERLGVDELAWEREVERFDGYHRDWQRRGVLPMLRGVMRDFRVGERLAARAGGERALTDVLHLGELAQNAAQRLDGEQALLRWWHQALESGHEALDSDSLSQRLESDEGLVRVVTIHKSKGLEYPIVLLPFMASFRAAEPDRNFGLLTLKQRWLAVAEEGSDDEEDDNEEVPARRVDQEDDAPDDSILVKKPSKEAIAAADHARLMEDVRLLYVALTRPKFACWLGLAPIGKGGFSKQLSLPVTAIGYLLGMSDNEEIEASAIEAALHGWCEQQSAGLARVSGLPELPGHDYQPPAERDQHFQGARHFAGGIEDDWWIASYTALLTDARQVTAALEDTGDAEDDRVPEGATEIALEEGEQGLTRPDREVTGQSGPLLAGGLPMTVGEIHLHDFPRGPRPGTFLHGLLEAVDLDRLGADDYRGELERLVGSRLHFGGFDASWQPRLTDWLEQALTRPLQGFEGEPILLNRLEAWQPELEFWLPAVHARSLPLDAVVTALEPLPRSRPRLAPRRMHGMLKGFIDLTFQSGGRWYVLDWKSNYLGERPEDYLGESLARAMVEHRYDLQYVLYTLALHRLLKARLGEDYDYERCMGGVLYVFLRGLDAGGDSPALAVDEATATPGRPFEETATPGVATPGQPFEETATPGVATPGQPFEETATPGVATPGVFQRRPSQALIEALDLWLGGDSSALDSLLLHTTDTSPLTQSGQQGAFDV</sequence>
<dbReference type="InterPro" id="IPR014016">
    <property type="entry name" value="UvrD-like_ATP-bd"/>
</dbReference>
<keyword evidence="21" id="KW-1185">Reference proteome</keyword>
<evidence type="ECO:0000256" key="8">
    <source>
        <dbReference type="ARBA" id="ARBA00022840"/>
    </source>
</evidence>
<keyword evidence="5 15" id="KW-0378">Hydrolase</keyword>
<comment type="catalytic activity">
    <reaction evidence="15">
        <text>Exonucleolytic cleavage (in the presence of ATP) in either 5'- to 3'- or 3'- to 5'-direction to yield 5'-phosphooligonucleotides.</text>
        <dbReference type="EC" id="3.1.11.5"/>
    </reaction>
</comment>
<comment type="similarity">
    <text evidence="15">Belongs to the helicase family. UvrD subfamily.</text>
</comment>
<dbReference type="InterPro" id="IPR014017">
    <property type="entry name" value="DNA_helicase_UvrD-like_C"/>
</dbReference>
<comment type="cofactor">
    <cofactor evidence="15">
        <name>Mg(2+)</name>
        <dbReference type="ChEBI" id="CHEBI:18420"/>
    </cofactor>
    <text evidence="15">Binds 1 Mg(2+) ion per subunit.</text>
</comment>
<comment type="domain">
    <text evidence="15">The N-terminal DNA-binding domain is a ssDNA-dependent ATPase and has ATP-dependent 3'-5' helicase function. This domain interacts with RecC.</text>
</comment>
<dbReference type="SUPFAM" id="SSF52980">
    <property type="entry name" value="Restriction endonuclease-like"/>
    <property type="match status" value="1"/>
</dbReference>
<dbReference type="InterPro" id="IPR027417">
    <property type="entry name" value="P-loop_NTPase"/>
</dbReference>
<feature type="region of interest" description="DNA-binding and helicase activity, interacts with RecC" evidence="15">
    <location>
        <begin position="1"/>
        <end position="985"/>
    </location>
</feature>
<accession>A0ABU9GDE5</accession>
<evidence type="ECO:0000256" key="14">
    <source>
        <dbReference type="ARBA" id="ARBA00048988"/>
    </source>
</evidence>
<dbReference type="InterPro" id="IPR038726">
    <property type="entry name" value="PDDEXK_AddAB-type"/>
</dbReference>
<name>A0ABU9GDE5_COBMA</name>
<dbReference type="InterPro" id="IPR004586">
    <property type="entry name" value="RecB"/>
</dbReference>
<evidence type="ECO:0000256" key="11">
    <source>
        <dbReference type="ARBA" id="ARBA00023204"/>
    </source>
</evidence>
<evidence type="ECO:0000256" key="9">
    <source>
        <dbReference type="ARBA" id="ARBA00022842"/>
    </source>
</evidence>
<evidence type="ECO:0000256" key="3">
    <source>
        <dbReference type="ARBA" id="ARBA00022741"/>
    </source>
</evidence>
<comment type="catalytic activity">
    <reaction evidence="13 15">
        <text>Couples ATP hydrolysis with the unwinding of duplex DNA by translocating in the 3'-5' direction.</text>
        <dbReference type="EC" id="5.6.2.4"/>
    </reaction>
</comment>
<comment type="function">
    <text evidence="15">A helicase/nuclease that prepares dsDNA breaks (DSB) for recombinational DNA repair. Binds to DSBs and unwinds DNA via a highly rapid and processive ATP-dependent bidirectional helicase activity. Unwinds dsDNA until it encounters a Chi (crossover hotspot instigator) sequence from the 3' direction. Cuts ssDNA a few nucleotides 3' to the Chi site. The properties and activities of the enzyme are changed at Chi. The Chi-altered holoenzyme produces a long 3'-ssDNA overhang and facilitates RecA-binding to the ssDNA for homologous DNA recombination and repair. Holoenzyme degrades any linearized DNA that is unable to undergo homologous recombination. In the holoenzyme this subunit contributes ATPase, 3'-5' helicase, exonuclease activity and loads RecA onto ssDNA.</text>
</comment>
<dbReference type="NCBIfam" id="TIGR00609">
    <property type="entry name" value="recB"/>
    <property type="match status" value="1"/>
</dbReference>
<dbReference type="Gene3D" id="1.10.486.10">
    <property type="entry name" value="PCRA, domain 4"/>
    <property type="match status" value="1"/>
</dbReference>
<dbReference type="EMBL" id="JBAKAP010000002">
    <property type="protein sequence ID" value="MEL0615720.1"/>
    <property type="molecule type" value="Genomic_DNA"/>
</dbReference>
<feature type="active site" description="For nuclease activity" evidence="15">
    <location>
        <position position="1268"/>
    </location>
</feature>
<feature type="region of interest" description="Disordered" evidence="17">
    <location>
        <begin position="474"/>
        <end position="501"/>
    </location>
</feature>
<evidence type="ECO:0000313" key="20">
    <source>
        <dbReference type="EMBL" id="MEL0615720.1"/>
    </source>
</evidence>
<feature type="binding site" evidence="15">
    <location>
        <position position="1255"/>
    </location>
    <ligand>
        <name>Mg(2+)</name>
        <dbReference type="ChEBI" id="CHEBI:18420"/>
    </ligand>
</feature>
<gene>
    <name evidence="15 20" type="primary">recB</name>
    <name evidence="20" type="ORF">V6243_02670</name>
</gene>
<dbReference type="GO" id="GO:0008854">
    <property type="term" value="F:exodeoxyribonuclease V activity"/>
    <property type="evidence" value="ECO:0007669"/>
    <property type="project" value="UniProtKB-EC"/>
</dbReference>
<keyword evidence="1 15" id="KW-0540">Nuclease</keyword>
<evidence type="ECO:0000256" key="2">
    <source>
        <dbReference type="ARBA" id="ARBA00022723"/>
    </source>
</evidence>
<dbReference type="Pfam" id="PF13361">
    <property type="entry name" value="UvrD_C"/>
    <property type="match status" value="1"/>
</dbReference>
<dbReference type="EC" id="3.1.11.5" evidence="15"/>
<comment type="domain">
    <text evidence="15">The C-terminal domain has nuclease activity and interacts with RecD. It interacts with RecA, facilitating its loading onto ssDNA.</text>
</comment>
<dbReference type="HAMAP" id="MF_01485">
    <property type="entry name" value="RecB"/>
    <property type="match status" value="1"/>
</dbReference>
<feature type="compositionally biased region" description="Acidic residues" evidence="17">
    <location>
        <begin position="892"/>
        <end position="903"/>
    </location>
</feature>
<dbReference type="SUPFAM" id="SSF52540">
    <property type="entry name" value="P-loop containing nucleoside triphosphate hydrolases"/>
    <property type="match status" value="1"/>
</dbReference>
<feature type="binding site" evidence="15">
    <location>
        <position position="1137"/>
    </location>
    <ligand>
        <name>Mg(2+)</name>
        <dbReference type="ChEBI" id="CHEBI:18420"/>
    </ligand>
</feature>
<feature type="region of interest" description="Disordered" evidence="17">
    <location>
        <begin position="1353"/>
        <end position="1376"/>
    </location>
</feature>
<dbReference type="PROSITE" id="PS51198">
    <property type="entry name" value="UVRD_HELICASE_ATP_BIND"/>
    <property type="match status" value="1"/>
</dbReference>
<feature type="binding site" evidence="15">
    <location>
        <position position="1268"/>
    </location>
    <ligand>
        <name>Mg(2+)</name>
        <dbReference type="ChEBI" id="CHEBI:18420"/>
    </ligand>
</feature>
<dbReference type="EC" id="5.6.2.4" evidence="15"/>
<proteinExistence type="inferred from homology"/>
<keyword evidence="6 15" id="KW-0347">Helicase</keyword>